<feature type="compositionally biased region" description="Basic and acidic residues" evidence="1">
    <location>
        <begin position="455"/>
        <end position="466"/>
    </location>
</feature>
<dbReference type="Pfam" id="PF06687">
    <property type="entry name" value="SUR7"/>
    <property type="match status" value="1"/>
</dbReference>
<dbReference type="HOGENOM" id="CLU_042615_1_0_1"/>
<keyword evidence="2" id="KW-1133">Transmembrane helix</keyword>
<dbReference type="PANTHER" id="PTHR28019:SF6">
    <property type="entry name" value="PROTEIN ECM7"/>
    <property type="match status" value="1"/>
</dbReference>
<protein>
    <submittedName>
        <fullName evidence="4">Extracellular matrix protein, putative</fullName>
    </submittedName>
</protein>
<evidence type="ECO:0000313" key="4">
    <source>
        <dbReference type="EMBL" id="CAX41912.1"/>
    </source>
</evidence>
<dbReference type="GO" id="GO:0051285">
    <property type="term" value="C:cell cortex of cell tip"/>
    <property type="evidence" value="ECO:0007669"/>
    <property type="project" value="TreeGrafter"/>
</dbReference>
<feature type="transmembrane region" description="Helical" evidence="2">
    <location>
        <begin position="205"/>
        <end position="228"/>
    </location>
</feature>
<dbReference type="InterPro" id="IPR009571">
    <property type="entry name" value="SUR7/Rim9-like_fungi"/>
</dbReference>
<evidence type="ECO:0000256" key="1">
    <source>
        <dbReference type="SAM" id="MobiDB-lite"/>
    </source>
</evidence>
<feature type="transmembrane region" description="Helical" evidence="2">
    <location>
        <begin position="294"/>
        <end position="317"/>
    </location>
</feature>
<dbReference type="InterPro" id="IPR052413">
    <property type="entry name" value="SUR7_domain"/>
</dbReference>
<dbReference type="GeneID" id="8047512"/>
<keyword evidence="5" id="KW-1185">Reference proteome</keyword>
<dbReference type="EMBL" id="FM992691">
    <property type="protein sequence ID" value="CAX41912.1"/>
    <property type="molecule type" value="Genomic_DNA"/>
</dbReference>
<accession>B9WF93</accession>
<dbReference type="GO" id="GO:0005886">
    <property type="term" value="C:plasma membrane"/>
    <property type="evidence" value="ECO:0007669"/>
    <property type="project" value="InterPro"/>
</dbReference>
<dbReference type="AlphaFoldDB" id="B9WF93"/>
<dbReference type="GO" id="GO:0031505">
    <property type="term" value="P:fungal-type cell wall organization"/>
    <property type="evidence" value="ECO:0007669"/>
    <property type="project" value="TreeGrafter"/>
</dbReference>
<dbReference type="KEGG" id="cdu:CD36_40250"/>
<dbReference type="CGD" id="CAL0000168347">
    <property type="gene designation" value="Cd36_40250"/>
</dbReference>
<keyword evidence="2" id="KW-0472">Membrane</keyword>
<dbReference type="RefSeq" id="XP_002419697.1">
    <property type="nucleotide sequence ID" value="XM_002419652.1"/>
</dbReference>
<sequence length="509" mass="57867">MLLWRNLVYNIALPFKNLNKEDRIIQLCRLFTCVLAIVCCLVCIVAPRVTNTTYAARINCAHLDVANGLYESLRNSVTQVFSPAIFNDQMSGTGNSLTNSEIRLITEYAETQVAGSPQYCISSLWTWCYGNYETYTVVDKHGKVLTKKKNEVLTCTDKSSYVFDYINQLESIGLEIILAYAYQSSTFATTSYEKLVSSRNAKFQFAFNGIIFTCCAQFVILLCIFVIYSNRGSSRDLSKIPALVLHVVTLISLASSLSIIIGSAMITNLFIITRNEIKSKLGDFGVTFHMGSKWFSFLSLSAVFATLSSVSWVFPMWCANPSISLTDRDDEASFYEVPTRRNNMEEFSRQADFQTRRFKSSEHNGGHGRTKIGNIFHNPRHAVHQDDHHEEEMRKLGESLSKKSSVRRTKSLGARKAELEEQGILLDNFAFKEDYPTIQEETYDGYSSRSVSRSASDKVTRKVSDKRQRHLIKSPFDEEDKMDGISPRNSYLEDDELQLLDNQMFNLKK</sequence>
<dbReference type="OrthoDB" id="4062523at2759"/>
<evidence type="ECO:0000313" key="5">
    <source>
        <dbReference type="Proteomes" id="UP000002605"/>
    </source>
</evidence>
<feature type="transmembrane region" description="Helical" evidence="2">
    <location>
        <begin position="24"/>
        <end position="47"/>
    </location>
</feature>
<keyword evidence="2" id="KW-0812">Transmembrane</keyword>
<feature type="transmembrane region" description="Helical" evidence="2">
    <location>
        <begin position="240"/>
        <end position="273"/>
    </location>
</feature>
<feature type="region of interest" description="Disordered" evidence="1">
    <location>
        <begin position="446"/>
        <end position="490"/>
    </location>
</feature>
<dbReference type="PANTHER" id="PTHR28019">
    <property type="entry name" value="CELL MEMBRANE PROTEIN YLR413W-RELATED"/>
    <property type="match status" value="1"/>
</dbReference>
<organism evidence="4 5">
    <name type="scientific">Candida dubliniensis (strain CD36 / ATCC MYA-646 / CBS 7987 / NCPF 3949 / NRRL Y-17841)</name>
    <name type="common">Yeast</name>
    <dbReference type="NCBI Taxonomy" id="573826"/>
    <lineage>
        <taxon>Eukaryota</taxon>
        <taxon>Fungi</taxon>
        <taxon>Dikarya</taxon>
        <taxon>Ascomycota</taxon>
        <taxon>Saccharomycotina</taxon>
        <taxon>Pichiomycetes</taxon>
        <taxon>Debaryomycetaceae</taxon>
        <taxon>Candida/Lodderomyces clade</taxon>
        <taxon>Candida</taxon>
    </lineage>
</organism>
<gene>
    <name evidence="3" type="ordered locus">Cd36_40250</name>
    <name evidence="4" type="ORF">CD36_40250</name>
</gene>
<dbReference type="Proteomes" id="UP000002605">
    <property type="component" value="Chromosome 4"/>
</dbReference>
<proteinExistence type="predicted"/>
<dbReference type="eggNOG" id="ENOG502R7IE">
    <property type="taxonomic scope" value="Eukaryota"/>
</dbReference>
<evidence type="ECO:0000313" key="3">
    <source>
        <dbReference type="CGD" id="CAL0000168347"/>
    </source>
</evidence>
<reference evidence="4 5" key="1">
    <citation type="journal article" date="2009" name="Genome Res.">
        <title>Comparative genomics of the fungal pathogens Candida dubliniensis and Candida albicans.</title>
        <authorList>
            <person name="Jackson A.P."/>
            <person name="Gamble J.A."/>
            <person name="Yeomans T."/>
            <person name="Moran G.P."/>
            <person name="Saunders D."/>
            <person name="Harris D."/>
            <person name="Aslett M."/>
            <person name="Barrell J.F."/>
            <person name="Butler G."/>
            <person name="Citiulo F."/>
            <person name="Coleman D.C."/>
            <person name="de Groot P.W.J."/>
            <person name="Goodwin T.J."/>
            <person name="Quail M.A."/>
            <person name="McQuillan J."/>
            <person name="Munro C.A."/>
            <person name="Pain A."/>
            <person name="Poulter R.T."/>
            <person name="Rajandream M.A."/>
            <person name="Renauld H."/>
            <person name="Spiering M.J."/>
            <person name="Tivey A."/>
            <person name="Gow N.A.R."/>
            <person name="Barrell B."/>
            <person name="Sullivan D.J."/>
            <person name="Berriman M."/>
        </authorList>
    </citation>
    <scope>NUCLEOTIDE SEQUENCE [LARGE SCALE GENOMIC DNA]</scope>
    <source>
        <strain evidence="5">CD36 / ATCC MYA-646 / CBS 7987 / NCPF 3949 / NRRL Y-17841</strain>
    </source>
</reference>
<name>B9WF93_CANDC</name>
<evidence type="ECO:0000256" key="2">
    <source>
        <dbReference type="SAM" id="Phobius"/>
    </source>
</evidence>